<reference evidence="2" key="1">
    <citation type="submission" date="2024-04" db="EMBL/GenBank/DDBJ databases">
        <title>Salinicola lusitanus LLJ914,a marine bacterium isolated from the Okinawa Trough.</title>
        <authorList>
            <person name="Li J."/>
        </authorList>
    </citation>
    <scope>NUCLEOTIDE SEQUENCE [LARGE SCALE GENOMIC DNA]</scope>
</reference>
<evidence type="ECO:0000313" key="1">
    <source>
        <dbReference type="EMBL" id="KAK7879140.1"/>
    </source>
</evidence>
<comment type="caution">
    <text evidence="1">The sequence shown here is derived from an EMBL/GenBank/DDBJ whole genome shotgun (WGS) entry which is preliminary data.</text>
</comment>
<accession>A0AAW0MGE4</accession>
<name>A0AAW0MGE4_9GOBI</name>
<dbReference type="EMBL" id="JBBPFD010000349">
    <property type="protein sequence ID" value="KAK7879140.1"/>
    <property type="molecule type" value="Genomic_DNA"/>
</dbReference>
<keyword evidence="2" id="KW-1185">Reference proteome</keyword>
<organism evidence="1 2">
    <name type="scientific">Mugilogobius chulae</name>
    <name type="common">yellowstripe goby</name>
    <dbReference type="NCBI Taxonomy" id="88201"/>
    <lineage>
        <taxon>Eukaryota</taxon>
        <taxon>Metazoa</taxon>
        <taxon>Chordata</taxon>
        <taxon>Craniata</taxon>
        <taxon>Vertebrata</taxon>
        <taxon>Euteleostomi</taxon>
        <taxon>Actinopterygii</taxon>
        <taxon>Neopterygii</taxon>
        <taxon>Teleostei</taxon>
        <taxon>Neoteleostei</taxon>
        <taxon>Acanthomorphata</taxon>
        <taxon>Gobiaria</taxon>
        <taxon>Gobiiformes</taxon>
        <taxon>Gobioidei</taxon>
        <taxon>Gobiidae</taxon>
        <taxon>Gobionellinae</taxon>
        <taxon>Mugilogobius</taxon>
    </lineage>
</organism>
<dbReference type="AlphaFoldDB" id="A0AAW0MGE4"/>
<sequence length="235" mass="25736">MSDVTNTTQGRRVPAACRSGLGLLEVVSLAGIHAPNPGKLLHITRGQESSLSTRSSLQSGNSFLYIRVFNNKSGSIASTPELCCTVYPAGLNTLSSSMSRSYMQGVHYHKPSCAFLAVFKQSVDEILFAVFILSLIVPDSLSIPTVRTLALHLSQGAPTEGSKALNPELSRRPPEDLFEDYSIKDMTFNPPCPANHQPGGNRSILVLDIFWTKTFRNSSTRRLQRGRSLWKGRSL</sequence>
<protein>
    <submittedName>
        <fullName evidence="1">Uncharacterized protein</fullName>
    </submittedName>
</protein>
<evidence type="ECO:0000313" key="2">
    <source>
        <dbReference type="Proteomes" id="UP001460270"/>
    </source>
</evidence>
<gene>
    <name evidence="1" type="ORF">WMY93_034077</name>
</gene>
<dbReference type="Proteomes" id="UP001460270">
    <property type="component" value="Unassembled WGS sequence"/>
</dbReference>
<proteinExistence type="predicted"/>